<evidence type="ECO:0000313" key="2">
    <source>
        <dbReference type="Proteomes" id="UP000284338"/>
    </source>
</evidence>
<dbReference type="Proteomes" id="UP000284338">
    <property type="component" value="Unassembled WGS sequence"/>
</dbReference>
<proteinExistence type="predicted"/>
<comment type="caution">
    <text evidence="1">The sequence shown here is derived from an EMBL/GenBank/DDBJ whole genome shotgun (WGS) entry which is preliminary data.</text>
</comment>
<dbReference type="AlphaFoldDB" id="A0AA93BXX0"/>
<dbReference type="RefSeq" id="WP_119805013.1">
    <property type="nucleotide sequence ID" value="NZ_QYYG01000007.1"/>
</dbReference>
<reference evidence="1 2" key="1">
    <citation type="submission" date="2018-09" db="EMBL/GenBank/DDBJ databases">
        <title>Draft genome of a novel serratia sp. strain with antifungal activity.</title>
        <authorList>
            <person name="Dichmann S.I."/>
            <person name="Park B.P."/>
            <person name="Pathiraja D."/>
            <person name="Choi I.-G."/>
            <person name="Stougaard P."/>
            <person name="Hennessy R.C."/>
        </authorList>
    </citation>
    <scope>NUCLEOTIDE SEQUENCE [LARGE SCALE GENOMIC DNA]</scope>
    <source>
        <strain evidence="1 2">S40</strain>
    </source>
</reference>
<protein>
    <submittedName>
        <fullName evidence="1">Uncharacterized protein</fullName>
    </submittedName>
</protein>
<accession>A0AA93BXX0</accession>
<keyword evidence="2" id="KW-1185">Reference proteome</keyword>
<dbReference type="EMBL" id="QYYG01000007">
    <property type="protein sequence ID" value="RJF54059.1"/>
    <property type="molecule type" value="Genomic_DNA"/>
</dbReference>
<evidence type="ECO:0000313" key="1">
    <source>
        <dbReference type="EMBL" id="RJF54059.1"/>
    </source>
</evidence>
<organism evidence="1 2">
    <name type="scientific">Serratia inhibens</name>
    <dbReference type="NCBI Taxonomy" id="2338073"/>
    <lineage>
        <taxon>Bacteria</taxon>
        <taxon>Pseudomonadati</taxon>
        <taxon>Pseudomonadota</taxon>
        <taxon>Gammaproteobacteria</taxon>
        <taxon>Enterobacterales</taxon>
        <taxon>Yersiniaceae</taxon>
        <taxon>Serratia</taxon>
    </lineage>
</organism>
<gene>
    <name evidence="1" type="ORF">D4100_18970</name>
</gene>
<sequence length="1156" mass="126444">MPTTADIITSLSGKTKTLGWDAVVAYDRDKINHLFQQQYISKLTAGVHFSPISWSNERDTIQFENITLSAPRISFVNASTENSRAVATLEFLDGNVIERNTNGQVNSYIRIRPGMGYGLTLNVDLIAGQGSVDEQGKVQIDFSKGTVAIINVINNPPAEVLAFFQQWLANNAVTYELGQLSLQDLGSGLTPKKFIIRTQQAPLTARRVAEDDGYGAVLLFVATNVNPAGGSLPTDAYPWLIPQESSSTVLVNNRLVLECYFKPELDKMLTSGQWELIRGTNDDDAFSLRASDNATLNGGHVRSRPLDDDADYAWSGDYATRPDRPVPEDFIYSLRGATLSLDNEKLAINFDGGNTFQQKMGSCFWNIGGQTGTIIRAWHSARLNFWLAGGTVYQFVLDHKAETVGIALTDNKVTIDSNFIDEWKNLTASKAVANEIHSDLRSAIVPVIRNLMEDVKFKDIQVFALNHVLFLEHNINRLKSAHMPGDMAIFGEIDASLTSLVLDPLQAVLPAGKSQQFTTNASSGVTYSLSPANGGTISASGLYRAPETINGGVLGVTVTAKTATATVAAHITVVSSPVQLSPAFFALHEDNPLAVQLNAMVLGEENTTLSWSLTSSTPGVTGSISSDGLYMPPFEAYPLGYTYVTVTATSPEGQTSQAYILLISAQTLPEFKLTPPFVTELAPGAVQTLSADATLDFDPNDWACYPALGTLSQPEQEGSTYRVKYTAPATVNGDELVIVRAIQQGKAHRAGYAVIDVAHKKQAPWSLIEGVSILKVVTESGGGNTQVYKNGAQQAVIVVQFSGFRMINGAPERVSITLDDILPHLQLVDHTTGKALGRDAGDDWYYSIKENEFERLPTGDSVGLNGRDSENSDNLTFYISCNTASKSTGTRVAVQVTLADGRIISTASNGSSGFNSYVYSAVLPAIDYSLVTNIQTLQDSPTVILSELTWESRRVNYRSPEKRDDFCKLSVLNIIILPADPAINRFHSFEYDKHSVTNSDVSTNYINWTGEVEQVFSCLDNIHGQQCTVLGHSEENFLDGTANIWFAGPLVRLKKGGIYFSSKTEETRDENSEDYIYRIDIPEFNHGDEKKTNPHFTLIKISTPESELPTRATIKPYQWKSAPEKVVLTLTDIYGNTGRLNIMWDENENYDKPSIS</sequence>
<name>A0AA93BXX0_9GAMM</name>